<evidence type="ECO:0000256" key="9">
    <source>
        <dbReference type="ARBA" id="ARBA00031202"/>
    </source>
</evidence>
<proteinExistence type="inferred from homology"/>
<dbReference type="OrthoDB" id="686384at2759"/>
<evidence type="ECO:0000313" key="16">
    <source>
        <dbReference type="Proteomes" id="UP000708208"/>
    </source>
</evidence>
<dbReference type="FunFam" id="3.30.1330.40:FF:000010">
    <property type="entry name" value="Diphthine--ammonia ligase"/>
    <property type="match status" value="1"/>
</dbReference>
<dbReference type="InterPro" id="IPR002761">
    <property type="entry name" value="Diphthami_syn_dom"/>
</dbReference>
<comment type="pathway">
    <text evidence="1">Protein modification; peptidyl-diphthamide biosynthesis.</text>
</comment>
<feature type="domain" description="Diphthamide synthase" evidence="14">
    <location>
        <begin position="1"/>
        <end position="231"/>
    </location>
</feature>
<dbReference type="GO" id="GO:0005524">
    <property type="term" value="F:ATP binding"/>
    <property type="evidence" value="ECO:0007669"/>
    <property type="project" value="UniProtKB-KW"/>
</dbReference>
<gene>
    <name evidence="15" type="ORF">AFUS01_LOCUS43174</name>
</gene>
<name>A0A8J2PRB2_9HEXA</name>
<dbReference type="PANTHER" id="PTHR12196:SF2">
    <property type="entry name" value="DIPHTHINE--AMMONIA LIGASE"/>
    <property type="match status" value="1"/>
</dbReference>
<feature type="region of interest" description="Disordered" evidence="13">
    <location>
        <begin position="458"/>
        <end position="479"/>
    </location>
</feature>
<dbReference type="CDD" id="cd01994">
    <property type="entry name" value="AANH_PF0828-like"/>
    <property type="match status" value="1"/>
</dbReference>
<comment type="catalytic activity">
    <reaction evidence="12">
        <text>diphthine-[translation elongation factor 2] + NH4(+) + ATP = diphthamide-[translation elongation factor 2] + AMP + diphosphate + H(+)</text>
        <dbReference type="Rhea" id="RHEA:19753"/>
        <dbReference type="Rhea" id="RHEA-COMP:10172"/>
        <dbReference type="Rhea" id="RHEA-COMP:10174"/>
        <dbReference type="ChEBI" id="CHEBI:15378"/>
        <dbReference type="ChEBI" id="CHEBI:16692"/>
        <dbReference type="ChEBI" id="CHEBI:28938"/>
        <dbReference type="ChEBI" id="CHEBI:30616"/>
        <dbReference type="ChEBI" id="CHEBI:33019"/>
        <dbReference type="ChEBI" id="CHEBI:82696"/>
        <dbReference type="ChEBI" id="CHEBI:456215"/>
        <dbReference type="EC" id="6.3.1.14"/>
    </reaction>
</comment>
<feature type="compositionally biased region" description="Acidic residues" evidence="13">
    <location>
        <begin position="256"/>
        <end position="265"/>
    </location>
</feature>
<feature type="compositionally biased region" description="Low complexity" evidence="13">
    <location>
        <begin position="382"/>
        <end position="400"/>
    </location>
</feature>
<keyword evidence="5" id="KW-0436">Ligase</keyword>
<evidence type="ECO:0000256" key="2">
    <source>
        <dbReference type="ARBA" id="ARBA00008496"/>
    </source>
</evidence>
<feature type="region of interest" description="Disordered" evidence="13">
    <location>
        <begin position="319"/>
        <end position="338"/>
    </location>
</feature>
<sequence>MRVVALVSGGKDSCFNMMQCVAAGHEIVALANLEPIECDEIDSYMYQTVGHDGISMYSDAMGLPLFRRKITGNAVVQDKEYSPTEGDEVEDLFLLLTDIKAEIDYDAIAVGAILSDYQRIRVENVCSRLGCVCLAYLWRRDQSELLQEMIDCGINAIIVKTASLGLDPDVHLGQTIAEMKPHLIKSKKKYGINVCGEGGEYETFTLDCPLFRQAIVLDEYEKVIHSNDAFAPVGYLKLNRMHLVKKTASLKSSEENSIDEPEESSNSDTIKPIPVNQKCLLHGLPIKSPLDYLSDLIECHIADCCDGHMELCTQNHGNHDGDDDDEEGENFRGGHHDRVKSPKLEISRSAGSISQSLLFGDPAVNSTEISKSRDVERTLKESPLSSSNPNISNVSATTPSPILPSPTTPVSCPCQSKSVREKLHFPVSQRITNNAEGWFWIMGIHDKELVSQSKIIKTRREEQSERPNAPQCNNGLTNPMKNALESLQRVLEERNLRLMDLVGVVIYVSDMSDYAQYNKEYLEVFSSRPPVRICVEVPLPLEIPVLLEALAFRNQNTNTEGDINSGRQGMHVQGISHWAPANIGPYSQAVWVGDIIYVAGQIGLVPGSMTLVEGGARIECKLALRHINRIIKAVDPKVEMRDVVQGICYVTDSKFIEECRREWEKRTNNAIVEYLVVPRLPRDANVEWQVWAHKHNTAFEYEETGCYIGTDVKVRLIRRWNYECRVAVIVCTALICNTGARFGRSEMIGMTEYALSKLNQESEEKSQECAIRVFYRLGTVNPSDIEEVLGNQSSKYNVAFSIIPVCFLVKENAVISFCGVRHK</sequence>
<evidence type="ECO:0000256" key="3">
    <source>
        <dbReference type="ARBA" id="ARBA00012089"/>
    </source>
</evidence>
<dbReference type="EC" id="6.3.1.14" evidence="3"/>
<evidence type="ECO:0000256" key="13">
    <source>
        <dbReference type="SAM" id="MobiDB-lite"/>
    </source>
</evidence>
<evidence type="ECO:0000256" key="10">
    <source>
        <dbReference type="ARBA" id="ARBA00031552"/>
    </source>
</evidence>
<evidence type="ECO:0000256" key="4">
    <source>
        <dbReference type="ARBA" id="ARBA00018426"/>
    </source>
</evidence>
<dbReference type="Proteomes" id="UP000708208">
    <property type="component" value="Unassembled WGS sequence"/>
</dbReference>
<feature type="compositionally biased region" description="Polar residues" evidence="13">
    <location>
        <begin position="470"/>
        <end position="479"/>
    </location>
</feature>
<protein>
    <recommendedName>
        <fullName evidence="4">Diphthine--ammonia ligase</fullName>
        <ecNumber evidence="3">6.3.1.14</ecNumber>
    </recommendedName>
    <alternativeName>
        <fullName evidence="9">ATP-binding domain-containing protein 4</fullName>
    </alternativeName>
    <alternativeName>
        <fullName evidence="8">Diphthamide synthase</fullName>
    </alternativeName>
    <alternativeName>
        <fullName evidence="10">Diphthamide synthetase</fullName>
    </alternativeName>
    <alternativeName>
        <fullName evidence="11">Protein DPH6 homolog</fullName>
    </alternativeName>
</protein>
<dbReference type="FunFam" id="3.90.1490.10:FF:000001">
    <property type="entry name" value="Diphthine--ammonia ligase"/>
    <property type="match status" value="1"/>
</dbReference>
<evidence type="ECO:0000256" key="7">
    <source>
        <dbReference type="ARBA" id="ARBA00022840"/>
    </source>
</evidence>
<accession>A0A8J2PRB2</accession>
<evidence type="ECO:0000256" key="1">
    <source>
        <dbReference type="ARBA" id="ARBA00005156"/>
    </source>
</evidence>
<evidence type="ECO:0000313" key="15">
    <source>
        <dbReference type="EMBL" id="CAG7833565.1"/>
    </source>
</evidence>
<dbReference type="PANTHER" id="PTHR12196">
    <property type="entry name" value="DOMAIN OF UNKNOWN FUNCTION 71 DUF71 -CONTAINING PROTEIN"/>
    <property type="match status" value="1"/>
</dbReference>
<keyword evidence="16" id="KW-1185">Reference proteome</keyword>
<evidence type="ECO:0000256" key="12">
    <source>
        <dbReference type="ARBA" id="ARBA00048108"/>
    </source>
</evidence>
<dbReference type="InterPro" id="IPR030662">
    <property type="entry name" value="DPH6/MJ0570"/>
</dbReference>
<dbReference type="EMBL" id="CAJVCH010569930">
    <property type="protein sequence ID" value="CAG7833565.1"/>
    <property type="molecule type" value="Genomic_DNA"/>
</dbReference>
<evidence type="ECO:0000256" key="5">
    <source>
        <dbReference type="ARBA" id="ARBA00022598"/>
    </source>
</evidence>
<dbReference type="Pfam" id="PF01902">
    <property type="entry name" value="Diphthami_syn_2"/>
    <property type="match status" value="1"/>
</dbReference>
<evidence type="ECO:0000256" key="11">
    <source>
        <dbReference type="ARBA" id="ARBA00032849"/>
    </source>
</evidence>
<evidence type="ECO:0000259" key="14">
    <source>
        <dbReference type="Pfam" id="PF01902"/>
    </source>
</evidence>
<dbReference type="CDD" id="cd06156">
    <property type="entry name" value="eu_AANH_C_2"/>
    <property type="match status" value="1"/>
</dbReference>
<keyword evidence="7" id="KW-0067">ATP-binding</keyword>
<dbReference type="AlphaFoldDB" id="A0A8J2PRB2"/>
<dbReference type="GO" id="GO:0017183">
    <property type="term" value="P:protein histidyl modification to diphthamide"/>
    <property type="evidence" value="ECO:0007669"/>
    <property type="project" value="TreeGrafter"/>
</dbReference>
<feature type="compositionally biased region" description="Basic and acidic residues" evidence="13">
    <location>
        <begin position="329"/>
        <end position="338"/>
    </location>
</feature>
<dbReference type="Pfam" id="PF01042">
    <property type="entry name" value="Ribonuc_L-PSP"/>
    <property type="match status" value="2"/>
</dbReference>
<evidence type="ECO:0000256" key="6">
    <source>
        <dbReference type="ARBA" id="ARBA00022741"/>
    </source>
</evidence>
<evidence type="ECO:0000256" key="8">
    <source>
        <dbReference type="ARBA" id="ARBA00029814"/>
    </source>
</evidence>
<feature type="region of interest" description="Disordered" evidence="13">
    <location>
        <begin position="369"/>
        <end position="409"/>
    </location>
</feature>
<keyword evidence="6" id="KW-0547">Nucleotide-binding</keyword>
<comment type="similarity">
    <text evidence="2">Belongs to the Diphthine--ammonia ligase family.</text>
</comment>
<feature type="region of interest" description="Disordered" evidence="13">
    <location>
        <begin position="249"/>
        <end position="271"/>
    </location>
</feature>
<dbReference type="NCBIfam" id="TIGR00290">
    <property type="entry name" value="MJ0570_dom"/>
    <property type="match status" value="1"/>
</dbReference>
<organism evidence="15 16">
    <name type="scientific">Allacma fusca</name>
    <dbReference type="NCBI Taxonomy" id="39272"/>
    <lineage>
        <taxon>Eukaryota</taxon>
        <taxon>Metazoa</taxon>
        <taxon>Ecdysozoa</taxon>
        <taxon>Arthropoda</taxon>
        <taxon>Hexapoda</taxon>
        <taxon>Collembola</taxon>
        <taxon>Symphypleona</taxon>
        <taxon>Sminthuridae</taxon>
        <taxon>Allacma</taxon>
    </lineage>
</organism>
<dbReference type="InterPro" id="IPR006175">
    <property type="entry name" value="YjgF/YER057c/UK114"/>
</dbReference>
<dbReference type="GO" id="GO:0017178">
    <property type="term" value="F:diphthine-ammonia ligase activity"/>
    <property type="evidence" value="ECO:0007669"/>
    <property type="project" value="UniProtKB-EC"/>
</dbReference>
<comment type="caution">
    <text evidence="15">The sequence shown here is derived from an EMBL/GenBank/DDBJ whole genome shotgun (WGS) entry which is preliminary data.</text>
</comment>
<dbReference type="FunFam" id="3.40.50.620:FF:000069">
    <property type="entry name" value="diphthine--ammonia ligase"/>
    <property type="match status" value="1"/>
</dbReference>
<feature type="compositionally biased region" description="Basic and acidic residues" evidence="13">
    <location>
        <begin position="370"/>
        <end position="380"/>
    </location>
</feature>
<reference evidence="15" key="1">
    <citation type="submission" date="2021-06" db="EMBL/GenBank/DDBJ databases">
        <authorList>
            <person name="Hodson N. C."/>
            <person name="Mongue J. A."/>
            <person name="Jaron S. K."/>
        </authorList>
    </citation>
    <scope>NUCLEOTIDE SEQUENCE</scope>
</reference>